<accession>A0A0C3QU03</accession>
<keyword evidence="3" id="KW-1185">Reference proteome</keyword>
<name>A0A0C3QU03_9AGAM</name>
<evidence type="ECO:0000256" key="1">
    <source>
        <dbReference type="SAM" id="Phobius"/>
    </source>
</evidence>
<feature type="transmembrane region" description="Helical" evidence="1">
    <location>
        <begin position="63"/>
        <end position="84"/>
    </location>
</feature>
<evidence type="ECO:0000313" key="3">
    <source>
        <dbReference type="Proteomes" id="UP000054248"/>
    </source>
</evidence>
<sequence length="202" mass="23033">MPYAEMNTTYVSLKVDYRSWSWPLLGSWERHPFCQFAESFVCLGGLRREQQDKVQEEERNFKLLVIIGVDVVISLSSCILLPVLPICWERPPKLGRIHFPPTPSFLSPTSCPLSTPSNPLCRLHGQTQNRFSPEAELQELMSVSALGTFKAPAKIPEVDNEIERRYPRLAMRSRLRTITYRPVRPVAETMAALALSAAVRYE</sequence>
<dbReference type="HOGENOM" id="CLU_1355540_0_0_1"/>
<keyword evidence="1" id="KW-0472">Membrane</keyword>
<organism evidence="2 3">
    <name type="scientific">Tulasnella calospora MUT 4182</name>
    <dbReference type="NCBI Taxonomy" id="1051891"/>
    <lineage>
        <taxon>Eukaryota</taxon>
        <taxon>Fungi</taxon>
        <taxon>Dikarya</taxon>
        <taxon>Basidiomycota</taxon>
        <taxon>Agaricomycotina</taxon>
        <taxon>Agaricomycetes</taxon>
        <taxon>Cantharellales</taxon>
        <taxon>Tulasnellaceae</taxon>
        <taxon>Tulasnella</taxon>
    </lineage>
</organism>
<keyword evidence="1" id="KW-1133">Transmembrane helix</keyword>
<proteinExistence type="predicted"/>
<keyword evidence="1" id="KW-0812">Transmembrane</keyword>
<dbReference type="AlphaFoldDB" id="A0A0C3QU03"/>
<reference evidence="3" key="2">
    <citation type="submission" date="2015-01" db="EMBL/GenBank/DDBJ databases">
        <title>Evolutionary Origins and Diversification of the Mycorrhizal Mutualists.</title>
        <authorList>
            <consortium name="DOE Joint Genome Institute"/>
            <consortium name="Mycorrhizal Genomics Consortium"/>
            <person name="Kohler A."/>
            <person name="Kuo A."/>
            <person name="Nagy L.G."/>
            <person name="Floudas D."/>
            <person name="Copeland A."/>
            <person name="Barry K.W."/>
            <person name="Cichocki N."/>
            <person name="Veneault-Fourrey C."/>
            <person name="LaButti K."/>
            <person name="Lindquist E.A."/>
            <person name="Lipzen A."/>
            <person name="Lundell T."/>
            <person name="Morin E."/>
            <person name="Murat C."/>
            <person name="Riley R."/>
            <person name="Ohm R."/>
            <person name="Sun H."/>
            <person name="Tunlid A."/>
            <person name="Henrissat B."/>
            <person name="Grigoriev I.V."/>
            <person name="Hibbett D.S."/>
            <person name="Martin F."/>
        </authorList>
    </citation>
    <scope>NUCLEOTIDE SEQUENCE [LARGE SCALE GENOMIC DNA]</scope>
    <source>
        <strain evidence="3">MUT 4182</strain>
    </source>
</reference>
<protein>
    <submittedName>
        <fullName evidence="2">Uncharacterized protein</fullName>
    </submittedName>
</protein>
<reference evidence="2 3" key="1">
    <citation type="submission" date="2014-04" db="EMBL/GenBank/DDBJ databases">
        <authorList>
            <consortium name="DOE Joint Genome Institute"/>
            <person name="Kuo A."/>
            <person name="Girlanda M."/>
            <person name="Perotto S."/>
            <person name="Kohler A."/>
            <person name="Nagy L.G."/>
            <person name="Floudas D."/>
            <person name="Copeland A."/>
            <person name="Barry K.W."/>
            <person name="Cichocki N."/>
            <person name="Veneault-Fourrey C."/>
            <person name="LaButti K."/>
            <person name="Lindquist E.A."/>
            <person name="Lipzen A."/>
            <person name="Lundell T."/>
            <person name="Morin E."/>
            <person name="Murat C."/>
            <person name="Sun H."/>
            <person name="Tunlid A."/>
            <person name="Henrissat B."/>
            <person name="Grigoriev I.V."/>
            <person name="Hibbett D.S."/>
            <person name="Martin F."/>
            <person name="Nordberg H.P."/>
            <person name="Cantor M.N."/>
            <person name="Hua S.X."/>
        </authorList>
    </citation>
    <scope>NUCLEOTIDE SEQUENCE [LARGE SCALE GENOMIC DNA]</scope>
    <source>
        <strain evidence="2 3">MUT 4182</strain>
    </source>
</reference>
<gene>
    <name evidence="2" type="ORF">M407DRAFT_211459</name>
</gene>
<dbReference type="EMBL" id="KN822952">
    <property type="protein sequence ID" value="KIO32776.1"/>
    <property type="molecule type" value="Genomic_DNA"/>
</dbReference>
<evidence type="ECO:0000313" key="2">
    <source>
        <dbReference type="EMBL" id="KIO32776.1"/>
    </source>
</evidence>
<dbReference type="Proteomes" id="UP000054248">
    <property type="component" value="Unassembled WGS sequence"/>
</dbReference>